<feature type="chain" id="PRO_5046273179" evidence="1">
    <location>
        <begin position="18"/>
        <end position="167"/>
    </location>
</feature>
<comment type="caution">
    <text evidence="2">The sequence shown here is derived from an EMBL/GenBank/DDBJ whole genome shotgun (WGS) entry which is preliminary data.</text>
</comment>
<keyword evidence="3" id="KW-1185">Reference proteome</keyword>
<gene>
    <name evidence="2" type="ORF">Q4610_03930</name>
</gene>
<keyword evidence="1" id="KW-0732">Signal</keyword>
<protein>
    <submittedName>
        <fullName evidence="2">Uncharacterized protein</fullName>
    </submittedName>
</protein>
<dbReference type="RefSeq" id="WP_304534690.1">
    <property type="nucleotide sequence ID" value="NZ_JAUQOM010000001.1"/>
</dbReference>
<dbReference type="Proteomes" id="UP001176471">
    <property type="component" value="Unassembled WGS sequence"/>
</dbReference>
<feature type="signal peptide" evidence="1">
    <location>
        <begin position="1"/>
        <end position="17"/>
    </location>
</feature>
<evidence type="ECO:0000313" key="3">
    <source>
        <dbReference type="Proteomes" id="UP001176471"/>
    </source>
</evidence>
<proteinExistence type="predicted"/>
<dbReference type="PROSITE" id="PS51257">
    <property type="entry name" value="PROKAR_LIPOPROTEIN"/>
    <property type="match status" value="1"/>
</dbReference>
<sequence length="167" mass="17462">MRAILMIAATMTVTACADQSEGPTQRETIGQVWKYEGGESGTGGKVAKVAYIGSVNSVPTMTAPDTFSVLLVQPLKQGGADVTVKLVGAPFTCDLSDCRVTATTDDGRRHAWQGRMATNDDGIAIAPSQGAYDVIRDAKRVKIDLVVDGKAGTAPFVFNVAGLDLKG</sequence>
<organism evidence="2 3">
    <name type="scientific">Sphingobium cyanobacteriorum</name>
    <dbReference type="NCBI Taxonomy" id="3063954"/>
    <lineage>
        <taxon>Bacteria</taxon>
        <taxon>Pseudomonadati</taxon>
        <taxon>Pseudomonadota</taxon>
        <taxon>Alphaproteobacteria</taxon>
        <taxon>Sphingomonadales</taxon>
        <taxon>Sphingomonadaceae</taxon>
        <taxon>Sphingobium</taxon>
    </lineage>
</organism>
<evidence type="ECO:0000256" key="1">
    <source>
        <dbReference type="SAM" id="SignalP"/>
    </source>
</evidence>
<accession>A0ABT8ZJ11</accession>
<reference evidence="2" key="1">
    <citation type="submission" date="2023-07" db="EMBL/GenBank/DDBJ databases">
        <title>Bacterial whole genome sequence for Sphingobium sp. HBC34.</title>
        <authorList>
            <person name="Le V."/>
            <person name="Ko S.-R."/>
            <person name="Ahn C.-Y."/>
            <person name="Oh H.-M."/>
        </authorList>
    </citation>
    <scope>NUCLEOTIDE SEQUENCE</scope>
    <source>
        <strain evidence="2">HBC34</strain>
    </source>
</reference>
<name>A0ABT8ZJ11_9SPHN</name>
<evidence type="ECO:0000313" key="2">
    <source>
        <dbReference type="EMBL" id="MDO7834187.1"/>
    </source>
</evidence>
<dbReference type="EMBL" id="JAUQOM010000001">
    <property type="protein sequence ID" value="MDO7834187.1"/>
    <property type="molecule type" value="Genomic_DNA"/>
</dbReference>